<accession>A0A841CNU1</accession>
<feature type="transmembrane region" description="Helical" evidence="6">
    <location>
        <begin position="164"/>
        <end position="191"/>
    </location>
</feature>
<comment type="subcellular location">
    <subcellularLocation>
        <location evidence="1">Membrane</location>
        <topology evidence="1">Multi-pass membrane protein</topology>
    </subcellularLocation>
</comment>
<feature type="transmembrane region" description="Helical" evidence="6">
    <location>
        <begin position="29"/>
        <end position="55"/>
    </location>
</feature>
<keyword evidence="2 6" id="KW-0812">Transmembrane</keyword>
<protein>
    <submittedName>
        <fullName evidence="7">H+/Cl- antiporter ClcA</fullName>
    </submittedName>
</protein>
<keyword evidence="8" id="KW-1185">Reference proteome</keyword>
<evidence type="ECO:0000256" key="4">
    <source>
        <dbReference type="ARBA" id="ARBA00023136"/>
    </source>
</evidence>
<keyword evidence="3 6" id="KW-1133">Transmembrane helix</keyword>
<dbReference type="EMBL" id="JACHJN010000005">
    <property type="protein sequence ID" value="MBB5957196.1"/>
    <property type="molecule type" value="Genomic_DNA"/>
</dbReference>
<dbReference type="Pfam" id="PF00654">
    <property type="entry name" value="Voltage_CLC"/>
    <property type="match status" value="1"/>
</dbReference>
<dbReference type="Gene3D" id="1.10.3080.10">
    <property type="entry name" value="Clc chloride channel"/>
    <property type="match status" value="1"/>
</dbReference>
<feature type="transmembrane region" description="Helical" evidence="6">
    <location>
        <begin position="75"/>
        <end position="92"/>
    </location>
</feature>
<feature type="transmembrane region" description="Helical" evidence="6">
    <location>
        <begin position="327"/>
        <end position="346"/>
    </location>
</feature>
<organism evidence="7 8">
    <name type="scientific">Saccharothrix tamanrassetensis</name>
    <dbReference type="NCBI Taxonomy" id="1051531"/>
    <lineage>
        <taxon>Bacteria</taxon>
        <taxon>Bacillati</taxon>
        <taxon>Actinomycetota</taxon>
        <taxon>Actinomycetes</taxon>
        <taxon>Pseudonocardiales</taxon>
        <taxon>Pseudonocardiaceae</taxon>
        <taxon>Saccharothrix</taxon>
    </lineage>
</organism>
<dbReference type="InterPro" id="IPR050368">
    <property type="entry name" value="ClC-type_chloride_channel"/>
</dbReference>
<dbReference type="RefSeq" id="WP_184692033.1">
    <property type="nucleotide sequence ID" value="NZ_JACHJN010000005.1"/>
</dbReference>
<reference evidence="7 8" key="1">
    <citation type="submission" date="2020-08" db="EMBL/GenBank/DDBJ databases">
        <title>Genomic Encyclopedia of Type Strains, Phase III (KMG-III): the genomes of soil and plant-associated and newly described type strains.</title>
        <authorList>
            <person name="Whitman W."/>
        </authorList>
    </citation>
    <scope>NUCLEOTIDE SEQUENCE [LARGE SCALE GENOMIC DNA]</scope>
    <source>
        <strain evidence="7 8">CECT 8640</strain>
    </source>
</reference>
<dbReference type="PANTHER" id="PTHR43427:SF12">
    <property type="entry name" value="CHLORIDE TRANSPORTER"/>
    <property type="match status" value="1"/>
</dbReference>
<name>A0A841CNU1_9PSEU</name>
<dbReference type="PANTHER" id="PTHR43427">
    <property type="entry name" value="CHLORIDE CHANNEL PROTEIN CLC-E"/>
    <property type="match status" value="1"/>
</dbReference>
<evidence type="ECO:0000256" key="6">
    <source>
        <dbReference type="SAM" id="Phobius"/>
    </source>
</evidence>
<dbReference type="GO" id="GO:0015108">
    <property type="term" value="F:chloride transmembrane transporter activity"/>
    <property type="evidence" value="ECO:0007669"/>
    <property type="project" value="InterPro"/>
</dbReference>
<dbReference type="Proteomes" id="UP000547510">
    <property type="component" value="Unassembled WGS sequence"/>
</dbReference>
<feature type="region of interest" description="Disordered" evidence="5">
    <location>
        <begin position="441"/>
        <end position="471"/>
    </location>
</feature>
<gene>
    <name evidence="7" type="ORF">FHS29_003789</name>
</gene>
<evidence type="ECO:0000313" key="7">
    <source>
        <dbReference type="EMBL" id="MBB5957196.1"/>
    </source>
</evidence>
<proteinExistence type="predicted"/>
<feature type="transmembrane region" description="Helical" evidence="6">
    <location>
        <begin position="358"/>
        <end position="388"/>
    </location>
</feature>
<feature type="transmembrane region" description="Helical" evidence="6">
    <location>
        <begin position="203"/>
        <end position="225"/>
    </location>
</feature>
<keyword evidence="4 6" id="KW-0472">Membrane</keyword>
<evidence type="ECO:0000256" key="1">
    <source>
        <dbReference type="ARBA" id="ARBA00004141"/>
    </source>
</evidence>
<evidence type="ECO:0000313" key="8">
    <source>
        <dbReference type="Proteomes" id="UP000547510"/>
    </source>
</evidence>
<dbReference type="SUPFAM" id="SSF81340">
    <property type="entry name" value="Clc chloride channel"/>
    <property type="match status" value="1"/>
</dbReference>
<evidence type="ECO:0000256" key="5">
    <source>
        <dbReference type="SAM" id="MobiDB-lite"/>
    </source>
</evidence>
<dbReference type="InterPro" id="IPR014743">
    <property type="entry name" value="Cl-channel_core"/>
</dbReference>
<dbReference type="AlphaFoldDB" id="A0A841CNU1"/>
<dbReference type="GO" id="GO:0016020">
    <property type="term" value="C:membrane"/>
    <property type="evidence" value="ECO:0007669"/>
    <property type="project" value="UniProtKB-SubCell"/>
</dbReference>
<dbReference type="InterPro" id="IPR001807">
    <property type="entry name" value="ClC"/>
</dbReference>
<evidence type="ECO:0000256" key="3">
    <source>
        <dbReference type="ARBA" id="ARBA00022989"/>
    </source>
</evidence>
<comment type="caution">
    <text evidence="7">The sequence shown here is derived from an EMBL/GenBank/DDBJ whole genome shotgun (WGS) entry which is preliminary data.</text>
</comment>
<sequence>MSAGPSNDAADEAPAADSDVELRSRGYPALMLVAALVGIPLSLLVFGFLAAVHWLEHVVWETLPASLGFEELPTWWPIATIGSAGVLVALAVKHLPGRGGHVPAMGFDASPTTPGHVPGIVLAATTGWVLGAVIGPEAPLFAMGSGLALLAANAAKVPGDARTAALVAASGSAAAVSAVFGNPLVAVIMYLEVVGLGRRRTMLLVLPCLVSSGVGALVFTGLGRWTGLDVDALAIPHLEPARLDIADVVWTFPVAAVVAVATWGIFAIGRRTARLATSRTMVITVAAGLVAGSSAALYAVLTGRSPAEVALSGQGLLPTLATQPGQWSTGALVTLLLCKGLAYAVCLGAFRGGPVFPAIFIGAAFGVLASSLVPGIGTVPGLAIGMAAGAAVTRLPVTSVVLVVLLLGDAAAGQVPVVILAAVTAMVVDELLSDFFSRSKEKEPGARGLPGLWTVVGPTPGAASARREGSS</sequence>
<feature type="transmembrane region" description="Helical" evidence="6">
    <location>
        <begin position="280"/>
        <end position="301"/>
    </location>
</feature>
<dbReference type="PRINTS" id="PR00762">
    <property type="entry name" value="CLCHANNEL"/>
</dbReference>
<evidence type="ECO:0000256" key="2">
    <source>
        <dbReference type="ARBA" id="ARBA00022692"/>
    </source>
</evidence>
<feature type="transmembrane region" description="Helical" evidence="6">
    <location>
        <begin position="245"/>
        <end position="268"/>
    </location>
</feature>